<dbReference type="EMBL" id="LAZR01006068">
    <property type="protein sequence ID" value="KKM94979.1"/>
    <property type="molecule type" value="Genomic_DNA"/>
</dbReference>
<accession>A0A0F9LJ31</accession>
<gene>
    <name evidence="1" type="ORF">LCGC14_1192900</name>
</gene>
<comment type="caution">
    <text evidence="1">The sequence shown here is derived from an EMBL/GenBank/DDBJ whole genome shotgun (WGS) entry which is preliminary data.</text>
</comment>
<name>A0A0F9LJ31_9ZZZZ</name>
<proteinExistence type="predicted"/>
<evidence type="ECO:0000313" key="1">
    <source>
        <dbReference type="EMBL" id="KKM94979.1"/>
    </source>
</evidence>
<dbReference type="AlphaFoldDB" id="A0A0F9LJ31"/>
<sequence length="21" mass="2491">MGRVKDKIWYYINLFDPGCDG</sequence>
<organism evidence="1">
    <name type="scientific">marine sediment metagenome</name>
    <dbReference type="NCBI Taxonomy" id="412755"/>
    <lineage>
        <taxon>unclassified sequences</taxon>
        <taxon>metagenomes</taxon>
        <taxon>ecological metagenomes</taxon>
    </lineage>
</organism>
<protein>
    <submittedName>
        <fullName evidence="1">Uncharacterized protein</fullName>
    </submittedName>
</protein>
<reference evidence="1" key="1">
    <citation type="journal article" date="2015" name="Nature">
        <title>Complex archaea that bridge the gap between prokaryotes and eukaryotes.</title>
        <authorList>
            <person name="Spang A."/>
            <person name="Saw J.H."/>
            <person name="Jorgensen S.L."/>
            <person name="Zaremba-Niedzwiedzka K."/>
            <person name="Martijn J."/>
            <person name="Lind A.E."/>
            <person name="van Eijk R."/>
            <person name="Schleper C."/>
            <person name="Guy L."/>
            <person name="Ettema T.J."/>
        </authorList>
    </citation>
    <scope>NUCLEOTIDE SEQUENCE</scope>
</reference>
<feature type="non-terminal residue" evidence="1">
    <location>
        <position position="21"/>
    </location>
</feature>